<accession>A0A5K3ETY5</accession>
<dbReference type="AlphaFoldDB" id="A0A5K3ETY5"/>
<evidence type="ECO:0000256" key="5">
    <source>
        <dbReference type="SAM" id="MobiDB-lite"/>
    </source>
</evidence>
<dbReference type="SUPFAM" id="SSF57959">
    <property type="entry name" value="Leucine zipper domain"/>
    <property type="match status" value="1"/>
</dbReference>
<evidence type="ECO:0000256" key="2">
    <source>
        <dbReference type="ARBA" id="ARBA00023125"/>
    </source>
</evidence>
<dbReference type="Gene3D" id="1.20.5.170">
    <property type="match status" value="1"/>
</dbReference>
<feature type="compositionally biased region" description="Basic and acidic residues" evidence="5">
    <location>
        <begin position="333"/>
        <end position="342"/>
    </location>
</feature>
<organism evidence="7">
    <name type="scientific">Mesocestoides corti</name>
    <name type="common">Flatworm</name>
    <dbReference type="NCBI Taxonomy" id="53468"/>
    <lineage>
        <taxon>Eukaryota</taxon>
        <taxon>Metazoa</taxon>
        <taxon>Spiralia</taxon>
        <taxon>Lophotrochozoa</taxon>
        <taxon>Platyhelminthes</taxon>
        <taxon>Cestoda</taxon>
        <taxon>Eucestoda</taxon>
        <taxon>Cyclophyllidea</taxon>
        <taxon>Mesocestoididae</taxon>
        <taxon>Mesocestoides</taxon>
    </lineage>
</organism>
<proteinExistence type="predicted"/>
<evidence type="ECO:0000256" key="1">
    <source>
        <dbReference type="ARBA" id="ARBA00023015"/>
    </source>
</evidence>
<dbReference type="GO" id="GO:0000981">
    <property type="term" value="F:DNA-binding transcription factor activity, RNA polymerase II-specific"/>
    <property type="evidence" value="ECO:0007669"/>
    <property type="project" value="TreeGrafter"/>
</dbReference>
<keyword evidence="2" id="KW-0238">DNA-binding</keyword>
<feature type="region of interest" description="Disordered" evidence="5">
    <location>
        <begin position="318"/>
        <end position="342"/>
    </location>
</feature>
<dbReference type="GO" id="GO:0005634">
    <property type="term" value="C:nucleus"/>
    <property type="evidence" value="ECO:0007669"/>
    <property type="project" value="TreeGrafter"/>
</dbReference>
<dbReference type="InterPro" id="IPR046347">
    <property type="entry name" value="bZIP_sf"/>
</dbReference>
<evidence type="ECO:0000256" key="4">
    <source>
        <dbReference type="SAM" id="Coils"/>
    </source>
</evidence>
<dbReference type="PROSITE" id="PS50217">
    <property type="entry name" value="BZIP"/>
    <property type="match status" value="1"/>
</dbReference>
<protein>
    <submittedName>
        <fullName evidence="7">BZIP domain-containing protein</fullName>
    </submittedName>
</protein>
<feature type="compositionally biased region" description="Polar residues" evidence="5">
    <location>
        <begin position="64"/>
        <end position="81"/>
    </location>
</feature>
<keyword evidence="3" id="KW-0804">Transcription</keyword>
<feature type="domain" description="BZIP" evidence="6">
    <location>
        <begin position="348"/>
        <end position="411"/>
    </location>
</feature>
<evidence type="ECO:0000256" key="3">
    <source>
        <dbReference type="ARBA" id="ARBA00023163"/>
    </source>
</evidence>
<feature type="region of interest" description="Disordered" evidence="5">
    <location>
        <begin position="64"/>
        <end position="86"/>
    </location>
</feature>
<sequence length="607" mass="64140">MVVFNCHIDMSSTTKSASTKAATLPPGTSNSEFSRQQWLDLLRVLPPSSRTNLQLALKQYLDETSQGDGSETQTLNVQQSRKVPLPDASTLVQTATAIPNVPHDDMPQNTFGTDRYLTLLRQSLDLDRKPLIPSPNNMLATPSLDPLNGLDTLAAAALANTNSETNVTSSPAVAVLQGKPVPGTGMVAIPITAQMAPALLGGFKPDLSQRQSPTIRETPKRLAATRAEAEQAAAASVGPSPPIAAVHYTAASADVSKRSRITPETVDDVDNSAATTNLLLSNGAMSSGAAPTPALKPDPENISTAYHYHPTADAQANWSVQHPTASSSVSTDNSRRRCRDEGITDDEVARREKRRERNRVAAAKCRQNRQNQIEDLKARRKILEDEGTQTRQLIQNLLHEKAQLEELLKKHAHNGCPTAAQYFQNGTLLLRLTGSTTPGACCSTPSIRIIQPTNSSPQIAPAPPPIKQEGPSQTPVAFVPAQRPNTLPLVTSAKLDTPTLDSATSLAAQLWSPSVAAKIKTPGGESWVNSQIGLPPVTAGLKLDKDNGTSAATAAAAAILSTPDLLHQLGISLAGASTPTKAIQITVTNPTTSGVATDSDIKVTSAS</sequence>
<dbReference type="WBParaSite" id="MCU_003077-RB">
    <property type="protein sequence ID" value="MCU_003077-RB"/>
    <property type="gene ID" value="MCU_003077"/>
</dbReference>
<evidence type="ECO:0000313" key="7">
    <source>
        <dbReference type="WBParaSite" id="MCU_003077-RB"/>
    </source>
</evidence>
<dbReference type="PANTHER" id="PTHR23351:SF24">
    <property type="entry name" value="ACTIVATING TRANSCRIPTION FACTOR 3-RELATED"/>
    <property type="match status" value="1"/>
</dbReference>
<keyword evidence="1" id="KW-0805">Transcription regulation</keyword>
<dbReference type="PRINTS" id="PR00042">
    <property type="entry name" value="LEUZIPPRFOS"/>
</dbReference>
<feature type="compositionally biased region" description="Polar residues" evidence="5">
    <location>
        <begin position="318"/>
        <end position="332"/>
    </location>
</feature>
<dbReference type="GO" id="GO:0000978">
    <property type="term" value="F:RNA polymerase II cis-regulatory region sequence-specific DNA binding"/>
    <property type="evidence" value="ECO:0007669"/>
    <property type="project" value="TreeGrafter"/>
</dbReference>
<feature type="coiled-coil region" evidence="4">
    <location>
        <begin position="366"/>
        <end position="414"/>
    </location>
</feature>
<name>A0A5K3ETY5_MESCO</name>
<dbReference type="PANTHER" id="PTHR23351">
    <property type="entry name" value="FOS TRANSCRIPTION FACTOR-RELATED"/>
    <property type="match status" value="1"/>
</dbReference>
<evidence type="ECO:0000259" key="6">
    <source>
        <dbReference type="PROSITE" id="PS50217"/>
    </source>
</evidence>
<dbReference type="CDD" id="cd14699">
    <property type="entry name" value="bZIP_Fos_like"/>
    <property type="match status" value="1"/>
</dbReference>
<feature type="region of interest" description="Disordered" evidence="5">
    <location>
        <begin position="284"/>
        <end position="305"/>
    </location>
</feature>
<reference evidence="7" key="1">
    <citation type="submission" date="2019-11" db="UniProtKB">
        <authorList>
            <consortium name="WormBaseParasite"/>
        </authorList>
    </citation>
    <scope>IDENTIFICATION</scope>
</reference>
<dbReference type="InterPro" id="IPR004827">
    <property type="entry name" value="bZIP"/>
</dbReference>
<dbReference type="Pfam" id="PF00170">
    <property type="entry name" value="bZIP_1"/>
    <property type="match status" value="1"/>
</dbReference>
<dbReference type="InterPro" id="IPR000837">
    <property type="entry name" value="AP-1"/>
</dbReference>
<keyword evidence="4" id="KW-0175">Coiled coil</keyword>
<dbReference type="SMART" id="SM00338">
    <property type="entry name" value="BRLZ"/>
    <property type="match status" value="1"/>
</dbReference>